<reference evidence="3" key="1">
    <citation type="submission" date="2020-10" db="EMBL/GenBank/DDBJ databases">
        <title>Diversity and distribution of actinomycetes associated with coral in the coast of Hainan.</title>
        <authorList>
            <person name="Li F."/>
        </authorList>
    </citation>
    <scope>NUCLEOTIDE SEQUENCE</scope>
    <source>
        <strain evidence="3">HNM0983</strain>
    </source>
</reference>
<comment type="subcellular location">
    <subcellularLocation>
        <location evidence="1">Membrane</location>
    </subcellularLocation>
</comment>
<proteinExistence type="predicted"/>
<dbReference type="AlphaFoldDB" id="A0A929B7M4"/>
<dbReference type="PANTHER" id="PTHR37042">
    <property type="entry name" value="OUTER MEMBRANE PROTEIN RV1973"/>
    <property type="match status" value="1"/>
</dbReference>
<evidence type="ECO:0000313" key="3">
    <source>
        <dbReference type="EMBL" id="MBE9373315.1"/>
    </source>
</evidence>
<dbReference type="EMBL" id="JADEYC010000005">
    <property type="protein sequence ID" value="MBE9373315.1"/>
    <property type="molecule type" value="Genomic_DNA"/>
</dbReference>
<organism evidence="3 4">
    <name type="scientific">Saccharopolyspora montiporae</name>
    <dbReference type="NCBI Taxonomy" id="2781240"/>
    <lineage>
        <taxon>Bacteria</taxon>
        <taxon>Bacillati</taxon>
        <taxon>Actinomycetota</taxon>
        <taxon>Actinomycetes</taxon>
        <taxon>Pseudonocardiales</taxon>
        <taxon>Pseudonocardiaceae</taxon>
        <taxon>Saccharopolyspora</taxon>
    </lineage>
</organism>
<protein>
    <recommendedName>
        <fullName evidence="5">Mce-associated membrane protein</fullName>
    </recommendedName>
</protein>
<dbReference type="GO" id="GO:0016020">
    <property type="term" value="C:membrane"/>
    <property type="evidence" value="ECO:0007669"/>
    <property type="project" value="UniProtKB-SubCell"/>
</dbReference>
<name>A0A929B7M4_9PSEU</name>
<keyword evidence="4" id="KW-1185">Reference proteome</keyword>
<dbReference type="PANTHER" id="PTHR37042:SF4">
    <property type="entry name" value="OUTER MEMBRANE PROTEIN RV1973"/>
    <property type="match status" value="1"/>
</dbReference>
<evidence type="ECO:0000256" key="2">
    <source>
        <dbReference type="ARBA" id="ARBA00023136"/>
    </source>
</evidence>
<evidence type="ECO:0000313" key="4">
    <source>
        <dbReference type="Proteomes" id="UP000598360"/>
    </source>
</evidence>
<dbReference type="Proteomes" id="UP000598360">
    <property type="component" value="Unassembled WGS sequence"/>
</dbReference>
<sequence>MKLIRTGARLPRRAIDRADRSLPSGRSRSLLAAFTALLAAGAVVATSALTFSAVDAVRTERAKREAVPSVQELTPRLLNFDFRTIDADLDRAKSVTTGDYWGQNELGDTLKPAVLAEEASTRTVVRSAGVERARPDRVVVLVYLNQTTEGKSLSAPRVDSRVARVTAAKTGDRWLLAAFEPL</sequence>
<accession>A0A929B7M4</accession>
<dbReference type="RefSeq" id="WP_193926772.1">
    <property type="nucleotide sequence ID" value="NZ_JADEYC010000005.1"/>
</dbReference>
<keyword evidence="2" id="KW-0472">Membrane</keyword>
<comment type="caution">
    <text evidence="3">The sequence shown here is derived from an EMBL/GenBank/DDBJ whole genome shotgun (WGS) entry which is preliminary data.</text>
</comment>
<evidence type="ECO:0008006" key="5">
    <source>
        <dbReference type="Google" id="ProtNLM"/>
    </source>
</evidence>
<gene>
    <name evidence="3" type="ORF">IQ251_02535</name>
</gene>
<evidence type="ECO:0000256" key="1">
    <source>
        <dbReference type="ARBA" id="ARBA00004370"/>
    </source>
</evidence>